<evidence type="ECO:0000313" key="1">
    <source>
        <dbReference type="EMBL" id="CAG5115199.1"/>
    </source>
</evidence>
<feature type="non-terminal residue" evidence="1">
    <location>
        <position position="57"/>
    </location>
</feature>
<gene>
    <name evidence="1" type="ORF">CUNI_LOCUS757</name>
</gene>
<feature type="non-terminal residue" evidence="1">
    <location>
        <position position="1"/>
    </location>
</feature>
<dbReference type="EMBL" id="CAJHNH020000087">
    <property type="protein sequence ID" value="CAG5115199.1"/>
    <property type="molecule type" value="Genomic_DNA"/>
</dbReference>
<name>A0A8S3YD74_9EUPU</name>
<dbReference type="AlphaFoldDB" id="A0A8S3YD74"/>
<sequence>KLICKLPAQSVTQGAGSLQSPGQPLSLSGQLLSFPSYQPLIGNLTVNLLNSDSLLGT</sequence>
<comment type="caution">
    <text evidence="1">The sequence shown here is derived from an EMBL/GenBank/DDBJ whole genome shotgun (WGS) entry which is preliminary data.</text>
</comment>
<evidence type="ECO:0000313" key="2">
    <source>
        <dbReference type="Proteomes" id="UP000678393"/>
    </source>
</evidence>
<accession>A0A8S3YD74</accession>
<reference evidence="1" key="1">
    <citation type="submission" date="2021-04" db="EMBL/GenBank/DDBJ databases">
        <authorList>
            <consortium name="Molecular Ecology Group"/>
        </authorList>
    </citation>
    <scope>NUCLEOTIDE SEQUENCE</scope>
</reference>
<proteinExistence type="predicted"/>
<keyword evidence="2" id="KW-1185">Reference proteome</keyword>
<dbReference type="Proteomes" id="UP000678393">
    <property type="component" value="Unassembled WGS sequence"/>
</dbReference>
<organism evidence="1 2">
    <name type="scientific">Candidula unifasciata</name>
    <dbReference type="NCBI Taxonomy" id="100452"/>
    <lineage>
        <taxon>Eukaryota</taxon>
        <taxon>Metazoa</taxon>
        <taxon>Spiralia</taxon>
        <taxon>Lophotrochozoa</taxon>
        <taxon>Mollusca</taxon>
        <taxon>Gastropoda</taxon>
        <taxon>Heterobranchia</taxon>
        <taxon>Euthyneura</taxon>
        <taxon>Panpulmonata</taxon>
        <taxon>Eupulmonata</taxon>
        <taxon>Stylommatophora</taxon>
        <taxon>Helicina</taxon>
        <taxon>Helicoidea</taxon>
        <taxon>Geomitridae</taxon>
        <taxon>Candidula</taxon>
    </lineage>
</organism>
<protein>
    <submittedName>
        <fullName evidence="1">Uncharacterized protein</fullName>
    </submittedName>
</protein>